<dbReference type="AlphaFoldDB" id="A0A0B7MP96"/>
<gene>
    <name evidence="1" type="primary">PARPA_00142.1 scaffold 368</name>
</gene>
<name>A0A0B7MP96_9FUNG</name>
<evidence type="ECO:0000313" key="2">
    <source>
        <dbReference type="Proteomes" id="UP000054107"/>
    </source>
</evidence>
<dbReference type="EMBL" id="LN718810">
    <property type="protein sequence ID" value="CEP06887.1"/>
    <property type="molecule type" value="Genomic_DNA"/>
</dbReference>
<protein>
    <submittedName>
        <fullName evidence="1">Uncharacterized protein</fullName>
    </submittedName>
</protein>
<keyword evidence="2" id="KW-1185">Reference proteome</keyword>
<reference evidence="1 2" key="1">
    <citation type="submission" date="2014-09" db="EMBL/GenBank/DDBJ databases">
        <authorList>
            <person name="Ellenberger Sabrina"/>
        </authorList>
    </citation>
    <scope>NUCLEOTIDE SEQUENCE [LARGE SCALE GENOMIC DNA]</scope>
    <source>
        <strain evidence="1 2">CBS 412.66</strain>
    </source>
</reference>
<dbReference type="Proteomes" id="UP000054107">
    <property type="component" value="Unassembled WGS sequence"/>
</dbReference>
<evidence type="ECO:0000313" key="1">
    <source>
        <dbReference type="EMBL" id="CEP06887.1"/>
    </source>
</evidence>
<organism evidence="1 2">
    <name type="scientific">Parasitella parasitica</name>
    <dbReference type="NCBI Taxonomy" id="35722"/>
    <lineage>
        <taxon>Eukaryota</taxon>
        <taxon>Fungi</taxon>
        <taxon>Fungi incertae sedis</taxon>
        <taxon>Mucoromycota</taxon>
        <taxon>Mucoromycotina</taxon>
        <taxon>Mucoromycetes</taxon>
        <taxon>Mucorales</taxon>
        <taxon>Mucorineae</taxon>
        <taxon>Mucoraceae</taxon>
        <taxon>Parasitella</taxon>
    </lineage>
</organism>
<sequence>MVSDNGFNHAYTAMMEHLIMGTDDDAVSAYPALDEWTAPHHGDYSLNVINKENANVGMNSWDISNDNGISGK</sequence>
<accession>A0A0B7MP96</accession>
<proteinExistence type="predicted"/>